<feature type="signal peptide" evidence="1">
    <location>
        <begin position="1"/>
        <end position="24"/>
    </location>
</feature>
<evidence type="ECO:0000256" key="1">
    <source>
        <dbReference type="SAM" id="SignalP"/>
    </source>
</evidence>
<dbReference type="AlphaFoldDB" id="A0A855N8Q0"/>
<dbReference type="EMBL" id="NIQP01000001">
    <property type="protein sequence ID" value="PPB72822.1"/>
    <property type="molecule type" value="Genomic_DNA"/>
</dbReference>
<protein>
    <recommendedName>
        <fullName evidence="4">Porin family protein</fullName>
    </recommendedName>
</protein>
<dbReference type="RefSeq" id="WP_104064633.1">
    <property type="nucleotide sequence ID" value="NZ_NIQH01000011.1"/>
</dbReference>
<evidence type="ECO:0008006" key="4">
    <source>
        <dbReference type="Google" id="ProtNLM"/>
    </source>
</evidence>
<dbReference type="InterPro" id="IPR011250">
    <property type="entry name" value="OMP/PagP_B-barrel"/>
</dbReference>
<keyword evidence="1" id="KW-0732">Signal</keyword>
<proteinExistence type="predicted"/>
<dbReference type="Proteomes" id="UP000239685">
    <property type="component" value="Unassembled WGS sequence"/>
</dbReference>
<sequence length="211" mass="22663">MTNIVKFGTKVLVASALMSSAVLAEGTFVGVEGAFVQSKVNLDSDANEFFSDPKDGAFEFGFKAGQDFGDYRLWAGYFYRTKASEKYSFSGPGGYVNAEINWKSHNFVVGADYTPSITENFKALLGAYTGLAITKSEIKGDASLASGYEFSDSGSETDAGALIGLRLGGIYLIDQSNELEFGVKTDYTKTGIDGADDATSYGVYVGYNYKF</sequence>
<evidence type="ECO:0000313" key="3">
    <source>
        <dbReference type="Proteomes" id="UP000239685"/>
    </source>
</evidence>
<reference evidence="2 3" key="1">
    <citation type="submission" date="2017-06" db="EMBL/GenBank/DDBJ databases">
        <title>Updating the genomic taxonomy and epidemiology of Campylobacter hyointestinalis; discovery in New Zealand farmed ruminants.</title>
        <authorList>
            <person name="Wilkinson D.A."/>
            <person name="Fayaz A."/>
            <person name="Biggs P.J."/>
            <person name="Midwinter A.C."/>
        </authorList>
    </citation>
    <scope>NUCLEOTIDE SEQUENCE [LARGE SCALE GENOMIC DNA]</scope>
    <source>
        <strain evidence="2 3">S1614a</strain>
    </source>
</reference>
<feature type="chain" id="PRO_5032637921" description="Porin family protein" evidence="1">
    <location>
        <begin position="25"/>
        <end position="211"/>
    </location>
</feature>
<organism evidence="2 3">
    <name type="scientific">Campylobacter hyointestinalis subsp. hyointestinalis</name>
    <dbReference type="NCBI Taxonomy" id="91352"/>
    <lineage>
        <taxon>Bacteria</taxon>
        <taxon>Pseudomonadati</taxon>
        <taxon>Campylobacterota</taxon>
        <taxon>Epsilonproteobacteria</taxon>
        <taxon>Campylobacterales</taxon>
        <taxon>Campylobacteraceae</taxon>
        <taxon>Campylobacter</taxon>
    </lineage>
</organism>
<gene>
    <name evidence="2" type="ORF">CDQ78_00130</name>
</gene>
<accession>A0A855N8Q0</accession>
<comment type="caution">
    <text evidence="2">The sequence shown here is derived from an EMBL/GenBank/DDBJ whole genome shotgun (WGS) entry which is preliminary data.</text>
</comment>
<name>A0A855N8Q0_CAMHY</name>
<dbReference type="SUPFAM" id="SSF56925">
    <property type="entry name" value="OMPA-like"/>
    <property type="match status" value="1"/>
</dbReference>
<dbReference type="Gene3D" id="2.40.160.20">
    <property type="match status" value="1"/>
</dbReference>
<evidence type="ECO:0000313" key="2">
    <source>
        <dbReference type="EMBL" id="PPB72822.1"/>
    </source>
</evidence>